<keyword evidence="2" id="KW-1185">Reference proteome</keyword>
<name>S8BX64_9LAMI</name>
<feature type="non-terminal residue" evidence="1">
    <location>
        <position position="71"/>
    </location>
</feature>
<dbReference type="OrthoDB" id="680041at2759"/>
<accession>S8BX64</accession>
<comment type="caution">
    <text evidence="1">The sequence shown here is derived from an EMBL/GenBank/DDBJ whole genome shotgun (WGS) entry which is preliminary data.</text>
</comment>
<sequence>QRRRTPSFSSTLLDAVYRSIDDGAFPGEKSRNDDGPVEEEIESLRRAIRVEKWMMMMGHSEADYSASSPSS</sequence>
<dbReference type="AlphaFoldDB" id="S8BX64"/>
<feature type="non-terminal residue" evidence="1">
    <location>
        <position position="1"/>
    </location>
</feature>
<organism evidence="1 2">
    <name type="scientific">Genlisea aurea</name>
    <dbReference type="NCBI Taxonomy" id="192259"/>
    <lineage>
        <taxon>Eukaryota</taxon>
        <taxon>Viridiplantae</taxon>
        <taxon>Streptophyta</taxon>
        <taxon>Embryophyta</taxon>
        <taxon>Tracheophyta</taxon>
        <taxon>Spermatophyta</taxon>
        <taxon>Magnoliopsida</taxon>
        <taxon>eudicotyledons</taxon>
        <taxon>Gunneridae</taxon>
        <taxon>Pentapetalae</taxon>
        <taxon>asterids</taxon>
        <taxon>lamiids</taxon>
        <taxon>Lamiales</taxon>
        <taxon>Lentibulariaceae</taxon>
        <taxon>Genlisea</taxon>
    </lineage>
</organism>
<evidence type="ECO:0000313" key="1">
    <source>
        <dbReference type="EMBL" id="EPS58934.1"/>
    </source>
</evidence>
<evidence type="ECO:0000313" key="2">
    <source>
        <dbReference type="Proteomes" id="UP000015453"/>
    </source>
</evidence>
<protein>
    <submittedName>
        <fullName evidence="1">Uncharacterized protein</fullName>
    </submittedName>
</protein>
<proteinExistence type="predicted"/>
<reference evidence="1 2" key="1">
    <citation type="journal article" date="2013" name="BMC Genomics">
        <title>The miniature genome of a carnivorous plant Genlisea aurea contains a low number of genes and short non-coding sequences.</title>
        <authorList>
            <person name="Leushkin E.V."/>
            <person name="Sutormin R.A."/>
            <person name="Nabieva E.R."/>
            <person name="Penin A.A."/>
            <person name="Kondrashov A.S."/>
            <person name="Logacheva M.D."/>
        </authorList>
    </citation>
    <scope>NUCLEOTIDE SEQUENCE [LARGE SCALE GENOMIC DNA]</scope>
</reference>
<dbReference type="EMBL" id="AUSU01008780">
    <property type="protein sequence ID" value="EPS58934.1"/>
    <property type="molecule type" value="Genomic_DNA"/>
</dbReference>
<gene>
    <name evidence="1" type="ORF">M569_15878</name>
</gene>
<dbReference type="Proteomes" id="UP000015453">
    <property type="component" value="Unassembled WGS sequence"/>
</dbReference>